<sequence length="423" mass="46918">MFPINAVILGIMVISVLAQDASGTCKLSIGVPAPLVITNFGSQRILSDFLSTYEAENGQTIRLSCASGFAADYAYNFGDQTSQTVDATELTVTCVSDQRFTFIYNDITYDMNSVRCLEDGPQLFESMTKLPNCTGITLVLGKKFDGKVLIKDSALCYDLAASQLKYIGYTTSFHNIRIVSENQLGQLNNIGLDIPIRYQKYLFETIRKSELAAYLAKEKQFFTENTFQIGSLVQDELVSRHLVGYEDLMSTVWLEVLRSGNWKHWTKAMHDAIGVHFDIRLGVSGTVKLPTSTGQSCNASRSLNIELLSGKSLPIPAHIWAHVQAVEKTGTGQDEFVIIGHNSPFYRSDLSNLCPSMCNQVSWLRNTLFARLHEFPAFGMVQCCRVEDVAHKLDNFPGPFENANMNVSRTTEATTTPTVGLAY</sequence>
<dbReference type="AlphaFoldDB" id="A0A6P8KYB5"/>
<keyword evidence="2" id="KW-1185">Reference proteome</keyword>
<evidence type="ECO:0000313" key="3">
    <source>
        <dbReference type="RefSeq" id="XP_033171327.1"/>
    </source>
</evidence>
<dbReference type="Proteomes" id="UP000515162">
    <property type="component" value="Chromosome X"/>
</dbReference>
<evidence type="ECO:0000256" key="1">
    <source>
        <dbReference type="SAM" id="SignalP"/>
    </source>
</evidence>
<dbReference type="GeneID" id="117148170"/>
<protein>
    <submittedName>
        <fullName evidence="3">Uncharacterized protein LOC117148170</fullName>
    </submittedName>
</protein>
<accession>A0A6P8KYB5</accession>
<keyword evidence="1" id="KW-0732">Signal</keyword>
<proteinExistence type="predicted"/>
<dbReference type="RefSeq" id="XP_033171327.1">
    <property type="nucleotide sequence ID" value="XM_033315436.1"/>
</dbReference>
<reference evidence="3" key="1">
    <citation type="submission" date="2025-08" db="UniProtKB">
        <authorList>
            <consortium name="RefSeq"/>
        </authorList>
    </citation>
    <scope>IDENTIFICATION</scope>
    <source>
        <strain evidence="3">Mau12</strain>
        <tissue evidence="3">Whole Body</tissue>
    </source>
</reference>
<feature type="chain" id="PRO_5027813948" evidence="1">
    <location>
        <begin position="19"/>
        <end position="423"/>
    </location>
</feature>
<feature type="signal peptide" evidence="1">
    <location>
        <begin position="1"/>
        <end position="18"/>
    </location>
</feature>
<name>A0A6P8KYB5_DROMA</name>
<evidence type="ECO:0000313" key="2">
    <source>
        <dbReference type="Proteomes" id="UP000515162"/>
    </source>
</evidence>
<organism evidence="2 3">
    <name type="scientific">Drosophila mauritiana</name>
    <name type="common">Fruit fly</name>
    <dbReference type="NCBI Taxonomy" id="7226"/>
    <lineage>
        <taxon>Eukaryota</taxon>
        <taxon>Metazoa</taxon>
        <taxon>Ecdysozoa</taxon>
        <taxon>Arthropoda</taxon>
        <taxon>Hexapoda</taxon>
        <taxon>Insecta</taxon>
        <taxon>Pterygota</taxon>
        <taxon>Neoptera</taxon>
        <taxon>Endopterygota</taxon>
        <taxon>Diptera</taxon>
        <taxon>Brachycera</taxon>
        <taxon>Muscomorpha</taxon>
        <taxon>Ephydroidea</taxon>
        <taxon>Drosophilidae</taxon>
        <taxon>Drosophila</taxon>
        <taxon>Sophophora</taxon>
    </lineage>
</organism>
<gene>
    <name evidence="3" type="primary">LOC117148170</name>
</gene>